<dbReference type="RefSeq" id="WP_313999536.1">
    <property type="nucleotide sequence ID" value="NZ_JASJOT010000015.1"/>
</dbReference>
<comment type="caution">
    <text evidence="2">The sequence shown here is derived from an EMBL/GenBank/DDBJ whole genome shotgun (WGS) entry which is preliminary data.</text>
</comment>
<dbReference type="Proteomes" id="UP001228581">
    <property type="component" value="Unassembled WGS sequence"/>
</dbReference>
<evidence type="ECO:0000313" key="2">
    <source>
        <dbReference type="EMBL" id="MDJ1495482.1"/>
    </source>
</evidence>
<sequence length="90" mass="10103">MVSTQPLSTWREPLPTKTGRGAHKAISSCESTGRSLGVSGPAYLLLVDCSSETLLVTCKPSFWKDYVHFLFSWTPIRKIEDFLLKVDQLE</sequence>
<feature type="region of interest" description="Disordered" evidence="1">
    <location>
        <begin position="1"/>
        <end position="23"/>
    </location>
</feature>
<name>A0ABT7CP23_9BACT</name>
<proteinExistence type="predicted"/>
<protein>
    <submittedName>
        <fullName evidence="2">Uncharacterized protein</fullName>
    </submittedName>
</protein>
<evidence type="ECO:0000313" key="3">
    <source>
        <dbReference type="Proteomes" id="UP001228581"/>
    </source>
</evidence>
<dbReference type="EMBL" id="JASJOT010000015">
    <property type="protein sequence ID" value="MDJ1495482.1"/>
    <property type="molecule type" value="Genomic_DNA"/>
</dbReference>
<organism evidence="2 3">
    <name type="scientific">Xanthocytophaga flava</name>
    <dbReference type="NCBI Taxonomy" id="3048013"/>
    <lineage>
        <taxon>Bacteria</taxon>
        <taxon>Pseudomonadati</taxon>
        <taxon>Bacteroidota</taxon>
        <taxon>Cytophagia</taxon>
        <taxon>Cytophagales</taxon>
        <taxon>Rhodocytophagaceae</taxon>
        <taxon>Xanthocytophaga</taxon>
    </lineage>
</organism>
<reference evidence="2 3" key="1">
    <citation type="submission" date="2023-05" db="EMBL/GenBank/DDBJ databases">
        <authorList>
            <person name="Zhang X."/>
        </authorList>
    </citation>
    <scope>NUCLEOTIDE SEQUENCE [LARGE SCALE GENOMIC DNA]</scope>
    <source>
        <strain evidence="2 3">DM2B3-1</strain>
    </source>
</reference>
<evidence type="ECO:0000256" key="1">
    <source>
        <dbReference type="SAM" id="MobiDB-lite"/>
    </source>
</evidence>
<accession>A0ABT7CP23</accession>
<keyword evidence="3" id="KW-1185">Reference proteome</keyword>
<gene>
    <name evidence="2" type="ORF">QNI19_21260</name>
</gene>